<dbReference type="InterPro" id="IPR016187">
    <property type="entry name" value="CTDL_fold"/>
</dbReference>
<reference evidence="4 5" key="1">
    <citation type="submission" date="2024-02" db="EMBL/GenBank/DDBJ databases">
        <title>Chromosome-scale genome assembly of the rough periwinkle Littorina saxatilis.</title>
        <authorList>
            <person name="De Jode A."/>
            <person name="Faria R."/>
            <person name="Formenti G."/>
            <person name="Sims Y."/>
            <person name="Smith T.P."/>
            <person name="Tracey A."/>
            <person name="Wood J.M.D."/>
            <person name="Zagrodzka Z.B."/>
            <person name="Johannesson K."/>
            <person name="Butlin R.K."/>
            <person name="Leder E.H."/>
        </authorList>
    </citation>
    <scope>NUCLEOTIDE SEQUENCE [LARGE SCALE GENOMIC DNA]</scope>
    <source>
        <strain evidence="4">Snail1</strain>
        <tissue evidence="4">Muscle</tissue>
    </source>
</reference>
<dbReference type="InterPro" id="IPR016186">
    <property type="entry name" value="C-type_lectin-like/link_sf"/>
</dbReference>
<evidence type="ECO:0000256" key="2">
    <source>
        <dbReference type="SAM" id="Coils"/>
    </source>
</evidence>
<dbReference type="InterPro" id="IPR018378">
    <property type="entry name" value="C-type_lectin_CS"/>
</dbReference>
<dbReference type="AlphaFoldDB" id="A0AAN9BH25"/>
<evidence type="ECO:0000259" key="3">
    <source>
        <dbReference type="PROSITE" id="PS50041"/>
    </source>
</evidence>
<dbReference type="PROSITE" id="PS00615">
    <property type="entry name" value="C_TYPE_LECTIN_1"/>
    <property type="match status" value="1"/>
</dbReference>
<evidence type="ECO:0000256" key="1">
    <source>
        <dbReference type="ARBA" id="ARBA00023157"/>
    </source>
</evidence>
<dbReference type="Pfam" id="PF00059">
    <property type="entry name" value="Lectin_C"/>
    <property type="match status" value="1"/>
</dbReference>
<sequence>MSQQTPTGNTLNSTDYSNGRFYLSLSAPVVEGTYTCRIPPHNLSHTCLTDSRHGNDFVRVDSVKVNVLQTIFEQNILKEQDEKLKAENEKLQLAVDKLKEEDGKLNDLLSRITTVLRKCPFSWTLHGESSCYKYISTATTWHSAKVQCENRGASLVEIDSETENAFVFRMVDSKGAKQAWLGLSDLGEEGVFLLPSGQLPAFTKWHLWEPNDADGREDCAVFMPGRSDFSDSWNDAPCGSNNPFVCEQQVLF</sequence>
<gene>
    <name evidence="4" type="ORF">V1264_016713</name>
</gene>
<dbReference type="Gene3D" id="3.10.100.10">
    <property type="entry name" value="Mannose-Binding Protein A, subunit A"/>
    <property type="match status" value="1"/>
</dbReference>
<accession>A0AAN9BH25</accession>
<dbReference type="CDD" id="cd00037">
    <property type="entry name" value="CLECT"/>
    <property type="match status" value="1"/>
</dbReference>
<feature type="domain" description="C-type lectin" evidence="3">
    <location>
        <begin position="127"/>
        <end position="247"/>
    </location>
</feature>
<keyword evidence="2" id="KW-0175">Coiled coil</keyword>
<dbReference type="PROSITE" id="PS50041">
    <property type="entry name" value="C_TYPE_LECTIN_2"/>
    <property type="match status" value="1"/>
</dbReference>
<dbReference type="EMBL" id="JBAMIC010000007">
    <property type="protein sequence ID" value="KAK7105312.1"/>
    <property type="molecule type" value="Genomic_DNA"/>
</dbReference>
<dbReference type="SUPFAM" id="SSF56436">
    <property type="entry name" value="C-type lectin-like"/>
    <property type="match status" value="1"/>
</dbReference>
<feature type="coiled-coil region" evidence="2">
    <location>
        <begin position="74"/>
        <end position="101"/>
    </location>
</feature>
<dbReference type="SMART" id="SM00034">
    <property type="entry name" value="CLECT"/>
    <property type="match status" value="1"/>
</dbReference>
<organism evidence="4 5">
    <name type="scientific">Littorina saxatilis</name>
    <dbReference type="NCBI Taxonomy" id="31220"/>
    <lineage>
        <taxon>Eukaryota</taxon>
        <taxon>Metazoa</taxon>
        <taxon>Spiralia</taxon>
        <taxon>Lophotrochozoa</taxon>
        <taxon>Mollusca</taxon>
        <taxon>Gastropoda</taxon>
        <taxon>Caenogastropoda</taxon>
        <taxon>Littorinimorpha</taxon>
        <taxon>Littorinoidea</taxon>
        <taxon>Littorinidae</taxon>
        <taxon>Littorina</taxon>
    </lineage>
</organism>
<proteinExistence type="predicted"/>
<dbReference type="InterPro" id="IPR001304">
    <property type="entry name" value="C-type_lectin-like"/>
</dbReference>
<dbReference type="PANTHER" id="PTHR22803">
    <property type="entry name" value="MANNOSE, PHOSPHOLIPASE, LECTIN RECEPTOR RELATED"/>
    <property type="match status" value="1"/>
</dbReference>
<keyword evidence="5" id="KW-1185">Reference proteome</keyword>
<name>A0AAN9BH25_9CAEN</name>
<evidence type="ECO:0000313" key="4">
    <source>
        <dbReference type="EMBL" id="KAK7105312.1"/>
    </source>
</evidence>
<comment type="caution">
    <text evidence="4">The sequence shown here is derived from an EMBL/GenBank/DDBJ whole genome shotgun (WGS) entry which is preliminary data.</text>
</comment>
<protein>
    <recommendedName>
        <fullName evidence="3">C-type lectin domain-containing protein</fullName>
    </recommendedName>
</protein>
<dbReference type="Proteomes" id="UP001374579">
    <property type="component" value="Unassembled WGS sequence"/>
</dbReference>
<keyword evidence="1" id="KW-1015">Disulfide bond</keyword>
<dbReference type="InterPro" id="IPR050111">
    <property type="entry name" value="C-type_lectin/snaclec_domain"/>
</dbReference>
<evidence type="ECO:0000313" key="5">
    <source>
        <dbReference type="Proteomes" id="UP001374579"/>
    </source>
</evidence>